<gene>
    <name evidence="11" type="ORF">CYFA0S_07e04126g</name>
</gene>
<dbReference type="InterPro" id="IPR019542">
    <property type="entry name" value="Enhancer_polycomb-like_N"/>
</dbReference>
<dbReference type="PANTHER" id="PTHR13793:SF107">
    <property type="entry name" value="BROMODOMAIN-CONTAINING PROTEIN HOMOLOG"/>
    <property type="match status" value="1"/>
</dbReference>
<keyword evidence="2" id="KW-0479">Metal-binding</keyword>
<dbReference type="VEuPathDB" id="FungiDB:BON22_3776"/>
<dbReference type="GO" id="GO:0005634">
    <property type="term" value="C:nucleus"/>
    <property type="evidence" value="ECO:0007669"/>
    <property type="project" value="UniProtKB-SubCell"/>
</dbReference>
<keyword evidence="5" id="KW-0862">Zinc</keyword>
<dbReference type="FunFam" id="3.30.40.10:FF:000007">
    <property type="entry name" value="Bromodomain containing 1, isoform CRA_b"/>
    <property type="match status" value="1"/>
</dbReference>
<sequence length="798" mass="91897">MGMLHTRTRLYELLALLIRCSRLSKCFVRARRDDYFGLNTTHQHPSPSPTRILEDHKFTYITEMGRKIMRERERAALRAQRKSQQYSAAPTRLQINQDPSQPREEHHYHDFYPDLDEDEPLPVFINDPSPNETINHIQDAFGSHANGHHNHHHDDHHQQQQNTMPLPSSLNKPTFKQIPKEILPNDNSKIPKNIMKLGYKTDSLSKVTDTYIRGNNYFVQREQNNVFFDSISKNQMNFKSMYDMDEQDNYYLAYLNDIRPEGKPLSHELLEIAITILENEWYHLERKIPPKIRKTFSETDQMSMKASAAMAFTERYGSDDGIGSSPHEEQPCAVCNESDCDNSNAIIFCDGCDIAVHQDCYGVIFIPEGQWLCRRCMVSKKRKIRCQFCPSTTGAFKQTANGRWSHVLCGLWIPELYFASAGHMEPIEGIESIPKGRWSLVCYICKQKMGACIQCANRSCFTAFHPTCAKRAMLSMTMTKGVQGAVLDKSTMAAYCHKHSPPGYNQEHDVKADIERARLYFSTIGSTDHEMQQSFKVDKGKEIKNKNKKLLDRKRWKTVRGTPIPPNYFITVLELFFGKLKIKDGSSLAQNIVKYWTMKREMKRGAPLIRRTDATVYSAGNPEKIPEKIKFSERLLKDISSLEEIGQLLIRKANVELERHLTETEMVKTAYFAHNMLIKGVLDRMVKVDSSKLLMAVKTKSLNLAQISDKVNGLQYESVDEFIGDLEAFFEETESVDVPELRVAARRVMREVYDLIEGIRTIDKNELDLDFVVDGLKITPVDYRGRNVMKENDLSDVE</sequence>
<proteinExistence type="predicted"/>
<evidence type="ECO:0000256" key="5">
    <source>
        <dbReference type="ARBA" id="ARBA00022833"/>
    </source>
</evidence>
<dbReference type="EMBL" id="LK052892">
    <property type="protein sequence ID" value="CDR41610.1"/>
    <property type="molecule type" value="Genomic_DNA"/>
</dbReference>
<dbReference type="Pfam" id="PF13832">
    <property type="entry name" value="zf-HC5HC2H_2"/>
    <property type="match status" value="1"/>
</dbReference>
<dbReference type="PhylomeDB" id="A0A061AVF4"/>
<evidence type="ECO:0000256" key="8">
    <source>
        <dbReference type="SAM" id="MobiDB-lite"/>
    </source>
</evidence>
<dbReference type="SUPFAM" id="SSF57903">
    <property type="entry name" value="FYVE/PHD zinc finger"/>
    <property type="match status" value="1"/>
</dbReference>
<feature type="compositionally biased region" description="Polar residues" evidence="8">
    <location>
        <begin position="82"/>
        <end position="100"/>
    </location>
</feature>
<organism evidence="11">
    <name type="scientific">Cyberlindnera fabianii</name>
    <name type="common">Yeast</name>
    <name type="synonym">Hansenula fabianii</name>
    <dbReference type="NCBI Taxonomy" id="36022"/>
    <lineage>
        <taxon>Eukaryota</taxon>
        <taxon>Fungi</taxon>
        <taxon>Dikarya</taxon>
        <taxon>Ascomycota</taxon>
        <taxon>Saccharomycotina</taxon>
        <taxon>Saccharomycetes</taxon>
        <taxon>Phaffomycetales</taxon>
        <taxon>Phaffomycetaceae</taxon>
        <taxon>Cyberlindnera</taxon>
    </lineage>
</organism>
<dbReference type="InterPro" id="IPR050701">
    <property type="entry name" value="Histone_Mod_Regulator"/>
</dbReference>
<evidence type="ECO:0000256" key="2">
    <source>
        <dbReference type="ARBA" id="ARBA00022723"/>
    </source>
</evidence>
<dbReference type="PANTHER" id="PTHR13793">
    <property type="entry name" value="PHD FINGER PROTEINS"/>
    <property type="match status" value="1"/>
</dbReference>
<feature type="domain" description="PHD-type" evidence="9">
    <location>
        <begin position="329"/>
        <end position="379"/>
    </location>
</feature>
<evidence type="ECO:0000256" key="3">
    <source>
        <dbReference type="ARBA" id="ARBA00022737"/>
    </source>
</evidence>
<dbReference type="Pfam" id="PF13831">
    <property type="entry name" value="PHD_2"/>
    <property type="match status" value="1"/>
</dbReference>
<dbReference type="Gene3D" id="3.30.40.10">
    <property type="entry name" value="Zinc/RING finger domain, C3HC4 (zinc finger)"/>
    <property type="match status" value="2"/>
</dbReference>
<dbReference type="PROSITE" id="PS50016">
    <property type="entry name" value="ZF_PHD_2"/>
    <property type="match status" value="1"/>
</dbReference>
<name>A0A061AVF4_CYBFA</name>
<feature type="region of interest" description="Disordered" evidence="8">
    <location>
        <begin position="143"/>
        <end position="173"/>
    </location>
</feature>
<evidence type="ECO:0000259" key="10">
    <source>
        <dbReference type="PROSITE" id="PS51805"/>
    </source>
</evidence>
<evidence type="ECO:0000256" key="4">
    <source>
        <dbReference type="ARBA" id="ARBA00022771"/>
    </source>
</evidence>
<dbReference type="OrthoDB" id="20839at2759"/>
<evidence type="ECO:0000256" key="7">
    <source>
        <dbReference type="PROSITE-ProRule" id="PRU00146"/>
    </source>
</evidence>
<feature type="region of interest" description="Disordered" evidence="8">
    <location>
        <begin position="76"/>
        <end position="113"/>
    </location>
</feature>
<evidence type="ECO:0000256" key="6">
    <source>
        <dbReference type="ARBA" id="ARBA00023242"/>
    </source>
</evidence>
<comment type="subcellular location">
    <subcellularLocation>
        <location evidence="1">Nucleus</location>
    </subcellularLocation>
</comment>
<keyword evidence="6" id="KW-0539">Nucleus</keyword>
<dbReference type="GO" id="GO:0006357">
    <property type="term" value="P:regulation of transcription by RNA polymerase II"/>
    <property type="evidence" value="ECO:0007669"/>
    <property type="project" value="TreeGrafter"/>
</dbReference>
<feature type="compositionally biased region" description="Polar residues" evidence="8">
    <location>
        <begin position="163"/>
        <end position="173"/>
    </location>
</feature>
<dbReference type="SMART" id="SM00249">
    <property type="entry name" value="PHD"/>
    <property type="match status" value="2"/>
</dbReference>
<dbReference type="InterPro" id="IPR001965">
    <property type="entry name" value="Znf_PHD"/>
</dbReference>
<keyword evidence="3" id="KW-0677">Repeat</keyword>
<protein>
    <submittedName>
        <fullName evidence="11">CYFA0S07e04126g1_1</fullName>
    </submittedName>
</protein>
<keyword evidence="4 7" id="KW-0863">Zinc-finger</keyword>
<dbReference type="CDD" id="cd15492">
    <property type="entry name" value="PHD_BRPF_JADE_like"/>
    <property type="match status" value="1"/>
</dbReference>
<evidence type="ECO:0000313" key="11">
    <source>
        <dbReference type="EMBL" id="CDR41610.1"/>
    </source>
</evidence>
<dbReference type="PROSITE" id="PS51805">
    <property type="entry name" value="EPHD"/>
    <property type="match status" value="1"/>
</dbReference>
<accession>A0A061AVF4</accession>
<feature type="domain" description="PHD-type" evidence="10">
    <location>
        <begin position="383"/>
        <end position="500"/>
    </location>
</feature>
<reference evidence="11" key="1">
    <citation type="journal article" date="2014" name="Genome Announc.">
        <title>Genome sequence of the yeast Cyberlindnera fabianii (Hansenula fabianii).</title>
        <authorList>
            <person name="Freel K.C."/>
            <person name="Sarilar V."/>
            <person name="Neuveglise C."/>
            <person name="Devillers H."/>
            <person name="Friedrich A."/>
            <person name="Schacherer J."/>
        </authorList>
    </citation>
    <scope>NUCLEOTIDE SEQUENCE</scope>
    <source>
        <strain evidence="11">YJS4271</strain>
    </source>
</reference>
<evidence type="ECO:0000259" key="9">
    <source>
        <dbReference type="PROSITE" id="PS50016"/>
    </source>
</evidence>
<dbReference type="InterPro" id="IPR034732">
    <property type="entry name" value="EPHD"/>
</dbReference>
<dbReference type="InterPro" id="IPR013083">
    <property type="entry name" value="Znf_RING/FYVE/PHD"/>
</dbReference>
<dbReference type="AlphaFoldDB" id="A0A061AVF4"/>
<dbReference type="InterPro" id="IPR019787">
    <property type="entry name" value="Znf_PHD-finger"/>
</dbReference>
<evidence type="ECO:0000256" key="1">
    <source>
        <dbReference type="ARBA" id="ARBA00004123"/>
    </source>
</evidence>
<feature type="compositionally biased region" description="Basic and acidic residues" evidence="8">
    <location>
        <begin position="101"/>
        <end position="112"/>
    </location>
</feature>
<dbReference type="Pfam" id="PF10513">
    <property type="entry name" value="EPL1"/>
    <property type="match status" value="1"/>
</dbReference>
<dbReference type="GO" id="GO:0008270">
    <property type="term" value="F:zinc ion binding"/>
    <property type="evidence" value="ECO:0007669"/>
    <property type="project" value="UniProtKB-KW"/>
</dbReference>
<dbReference type="InterPro" id="IPR011011">
    <property type="entry name" value="Znf_FYVE_PHD"/>
</dbReference>